<keyword evidence="2" id="KW-1185">Reference proteome</keyword>
<proteinExistence type="predicted"/>
<dbReference type="GeneID" id="94171139"/>
<sequence length="143" mass="15997">MWEHRNQPPATTNPCQYRLAARLSAVAVLPMMEHEEDYEVATAHNHRMTTTDFVTSSYTAKACRTALRAYESAQVRAALACQFECALVHPQQSRSVVLVRLRLTSSSFFTLVHCSCAVGVRSVRKTSLMSTSPPQLQSRALLR</sequence>
<organism evidence="1 2">
    <name type="scientific">Leishmania enriettii</name>
    <dbReference type="NCBI Taxonomy" id="5663"/>
    <lineage>
        <taxon>Eukaryota</taxon>
        <taxon>Discoba</taxon>
        <taxon>Euglenozoa</taxon>
        <taxon>Kinetoplastea</taxon>
        <taxon>Metakinetoplastina</taxon>
        <taxon>Trypanosomatida</taxon>
        <taxon>Trypanosomatidae</taxon>
        <taxon>Leishmaniinae</taxon>
        <taxon>Leishmania</taxon>
    </lineage>
</organism>
<dbReference type="AlphaFoldDB" id="A0A836GMW0"/>
<evidence type="ECO:0000313" key="1">
    <source>
        <dbReference type="EMBL" id="KAG5476729.1"/>
    </source>
</evidence>
<dbReference type="RefSeq" id="XP_067692195.1">
    <property type="nucleotide sequence ID" value="XM_067835629.1"/>
</dbReference>
<name>A0A836GMW0_LEIEN</name>
<dbReference type="EMBL" id="JAFHKP010000026">
    <property type="protein sequence ID" value="KAG5476729.1"/>
    <property type="molecule type" value="Genomic_DNA"/>
</dbReference>
<comment type="caution">
    <text evidence="1">The sequence shown here is derived from an EMBL/GenBank/DDBJ whole genome shotgun (WGS) entry which is preliminary data.</text>
</comment>
<gene>
    <name evidence="1" type="ORF">CUR178_03903</name>
</gene>
<dbReference type="KEGG" id="lenr:94171139"/>
<protein>
    <submittedName>
        <fullName evidence="1">Uncharacterized protein</fullName>
    </submittedName>
</protein>
<evidence type="ECO:0000313" key="2">
    <source>
        <dbReference type="Proteomes" id="UP000674179"/>
    </source>
</evidence>
<dbReference type="Proteomes" id="UP000674179">
    <property type="component" value="Chromosome 26"/>
</dbReference>
<accession>A0A836GMW0</accession>
<dbReference type="OrthoDB" id="10321618at2759"/>
<reference evidence="1 2" key="1">
    <citation type="submission" date="2021-02" db="EMBL/GenBank/DDBJ databases">
        <title>Leishmania (Mundinia) enrietti genome sequencing and assembly.</title>
        <authorList>
            <person name="Almutairi H."/>
            <person name="Gatherer D."/>
        </authorList>
    </citation>
    <scope>NUCLEOTIDE SEQUENCE [LARGE SCALE GENOMIC DNA]</scope>
    <source>
        <strain evidence="1">CUR178</strain>
    </source>
</reference>